<keyword evidence="7" id="KW-0472">Membrane</keyword>
<reference evidence="12 13" key="1">
    <citation type="submission" date="2016-10" db="EMBL/GenBank/DDBJ databases">
        <title>Actinomyces aegypiusis sp. nov., isolated from the Aegypius monachus in Qinghai Tibet Plateau China.</title>
        <authorList>
            <person name="Wang Y."/>
        </authorList>
    </citation>
    <scope>NUCLEOTIDE SEQUENCE [LARGE SCALE GENOMIC DNA]</scope>
    <source>
        <strain evidence="12 13">VUL4_3</strain>
    </source>
</reference>
<dbReference type="GO" id="GO:0022857">
    <property type="term" value="F:transmembrane transporter activity"/>
    <property type="evidence" value="ECO:0007669"/>
    <property type="project" value="TreeGrafter"/>
</dbReference>
<sequence>MPIIEMKDVYKDFTQGEETIHALRKTNFTAEAGEFIALIGPSGSGKSTMLTILGGLQAPTGGTVRIGDKDLTNLSDRQRAKTRLTTIGFILQSANLVPYLTVNDQLELFDRVAKTKGKEGHTQKDRDELFDSLGILKLKNKYKSDLSGGEKQRAAIARALYAKPDVILADEPTAALDSKRAFEVAELLHDQAKTRGTCIIMVTHDERLIEHVDSVYRMEDGVLTKDK</sequence>
<evidence type="ECO:0000256" key="8">
    <source>
        <dbReference type="ARBA" id="ARBA00024359"/>
    </source>
</evidence>
<dbReference type="InterPro" id="IPR003439">
    <property type="entry name" value="ABC_transporter-like_ATP-bd"/>
</dbReference>
<dbReference type="PROSITE" id="PS50893">
    <property type="entry name" value="ABC_TRANSPORTER_2"/>
    <property type="match status" value="1"/>
</dbReference>
<comment type="similarity">
    <text evidence="8">Belongs to the ABC transporter superfamily. HrtA family.</text>
</comment>
<dbReference type="AlphaFoldDB" id="A0A1D9MI95"/>
<organism evidence="12 13">
    <name type="scientific">Boudabousia tangfeifanii</name>
    <dbReference type="NCBI Taxonomy" id="1912795"/>
    <lineage>
        <taxon>Bacteria</taxon>
        <taxon>Bacillati</taxon>
        <taxon>Actinomycetota</taxon>
        <taxon>Actinomycetes</taxon>
        <taxon>Actinomycetales</taxon>
        <taxon>Actinomycetaceae</taxon>
        <taxon>Boudabousia</taxon>
    </lineage>
</organism>
<comment type="subunit">
    <text evidence="2">The complex is composed of two ATP-binding proteins (HrtA), two transmembrane proteins (HrtB) and a solute-binding protein.</text>
</comment>
<name>A0A1D9MI95_9ACTO</name>
<evidence type="ECO:0000256" key="7">
    <source>
        <dbReference type="ARBA" id="ARBA00023136"/>
    </source>
</evidence>
<keyword evidence="6 12" id="KW-0067">ATP-binding</keyword>
<feature type="domain" description="ABC transporter" evidence="11">
    <location>
        <begin position="4"/>
        <end position="227"/>
    </location>
</feature>
<dbReference type="CDD" id="cd03255">
    <property type="entry name" value="ABC_MJ0796_LolCDE_FtsE"/>
    <property type="match status" value="1"/>
</dbReference>
<dbReference type="SUPFAM" id="SSF52540">
    <property type="entry name" value="P-loop containing nucleoside triphosphate hydrolases"/>
    <property type="match status" value="1"/>
</dbReference>
<keyword evidence="5" id="KW-0547">Nucleotide-binding</keyword>
<gene>
    <name evidence="12" type="ORF">BK816_00890</name>
</gene>
<dbReference type="PANTHER" id="PTHR24220:SF666">
    <property type="entry name" value="HEMIN IMPORT ATP-BINDING PROTEIN HRTA-RELATED"/>
    <property type="match status" value="1"/>
</dbReference>
<dbReference type="InterPro" id="IPR003593">
    <property type="entry name" value="AAA+_ATPase"/>
</dbReference>
<comment type="function">
    <text evidence="10">Part of the ABC transporter complex hrt involved in hemin import. Responsible for energy coupling to the transport system.</text>
</comment>
<evidence type="ECO:0000256" key="10">
    <source>
        <dbReference type="ARBA" id="ARBA00024721"/>
    </source>
</evidence>
<dbReference type="GO" id="GO:0016887">
    <property type="term" value="F:ATP hydrolysis activity"/>
    <property type="evidence" value="ECO:0007669"/>
    <property type="project" value="InterPro"/>
</dbReference>
<evidence type="ECO:0000256" key="1">
    <source>
        <dbReference type="ARBA" id="ARBA00004202"/>
    </source>
</evidence>
<dbReference type="PROSITE" id="PS00211">
    <property type="entry name" value="ABC_TRANSPORTER_1"/>
    <property type="match status" value="1"/>
</dbReference>
<dbReference type="InterPro" id="IPR017911">
    <property type="entry name" value="MacB-like_ATP-bd"/>
</dbReference>
<evidence type="ECO:0000313" key="12">
    <source>
        <dbReference type="EMBL" id="AOZ72027.1"/>
    </source>
</evidence>
<dbReference type="InterPro" id="IPR015854">
    <property type="entry name" value="ABC_transpr_LolD-like"/>
</dbReference>
<dbReference type="InterPro" id="IPR017871">
    <property type="entry name" value="ABC_transporter-like_CS"/>
</dbReference>
<evidence type="ECO:0000256" key="2">
    <source>
        <dbReference type="ARBA" id="ARBA00011131"/>
    </source>
</evidence>
<comment type="subcellular location">
    <subcellularLocation>
        <location evidence="1">Cell membrane</location>
        <topology evidence="1">Peripheral membrane protein</topology>
    </subcellularLocation>
</comment>
<dbReference type="EMBL" id="CP017812">
    <property type="protein sequence ID" value="AOZ72027.1"/>
    <property type="molecule type" value="Genomic_DNA"/>
</dbReference>
<evidence type="ECO:0000256" key="4">
    <source>
        <dbReference type="ARBA" id="ARBA00022475"/>
    </source>
</evidence>
<dbReference type="GO" id="GO:0005886">
    <property type="term" value="C:plasma membrane"/>
    <property type="evidence" value="ECO:0007669"/>
    <property type="project" value="UniProtKB-SubCell"/>
</dbReference>
<keyword evidence="3" id="KW-0813">Transport</keyword>
<keyword evidence="13" id="KW-1185">Reference proteome</keyword>
<dbReference type="KEGG" id="avu:BK816_00890"/>
<dbReference type="PANTHER" id="PTHR24220">
    <property type="entry name" value="IMPORT ATP-BINDING PROTEIN"/>
    <property type="match status" value="1"/>
</dbReference>
<dbReference type="Gene3D" id="3.40.50.300">
    <property type="entry name" value="P-loop containing nucleotide triphosphate hydrolases"/>
    <property type="match status" value="1"/>
</dbReference>
<evidence type="ECO:0000256" key="5">
    <source>
        <dbReference type="ARBA" id="ARBA00022741"/>
    </source>
</evidence>
<evidence type="ECO:0000256" key="3">
    <source>
        <dbReference type="ARBA" id="ARBA00022448"/>
    </source>
</evidence>
<keyword evidence="4" id="KW-1003">Cell membrane</keyword>
<proteinExistence type="inferred from homology"/>
<accession>A0A1D9MI95</accession>
<dbReference type="Pfam" id="PF00005">
    <property type="entry name" value="ABC_tran"/>
    <property type="match status" value="1"/>
</dbReference>
<dbReference type="SMART" id="SM00382">
    <property type="entry name" value="AAA"/>
    <property type="match status" value="1"/>
</dbReference>
<dbReference type="STRING" id="1912795.BK816_00890"/>
<evidence type="ECO:0000256" key="6">
    <source>
        <dbReference type="ARBA" id="ARBA00022840"/>
    </source>
</evidence>
<dbReference type="GO" id="GO:0005524">
    <property type="term" value="F:ATP binding"/>
    <property type="evidence" value="ECO:0007669"/>
    <property type="project" value="UniProtKB-KW"/>
</dbReference>
<dbReference type="OrthoDB" id="3176024at2"/>
<dbReference type="InterPro" id="IPR027417">
    <property type="entry name" value="P-loop_NTPase"/>
</dbReference>
<evidence type="ECO:0000259" key="11">
    <source>
        <dbReference type="PROSITE" id="PS50893"/>
    </source>
</evidence>
<evidence type="ECO:0000313" key="13">
    <source>
        <dbReference type="Proteomes" id="UP000176288"/>
    </source>
</evidence>
<protein>
    <recommendedName>
        <fullName evidence="9">Putative hemin import ATP-binding protein HrtA</fullName>
    </recommendedName>
</protein>
<evidence type="ECO:0000256" key="9">
    <source>
        <dbReference type="ARBA" id="ARBA00024432"/>
    </source>
</evidence>
<dbReference type="Proteomes" id="UP000176288">
    <property type="component" value="Chromosome"/>
</dbReference>
<dbReference type="RefSeq" id="WP_071163493.1">
    <property type="nucleotide sequence ID" value="NZ_CP017812.1"/>
</dbReference>